<evidence type="ECO:0000313" key="2">
    <source>
        <dbReference type="Proteomes" id="UP000002384"/>
    </source>
</evidence>
<dbReference type="RefSeq" id="WP_015954903.1">
    <property type="nucleotide sequence ID" value="NC_011729.1"/>
</dbReference>
<reference evidence="2" key="1">
    <citation type="journal article" date="2011" name="MBio">
        <title>Novel metabolic attributes of the genus Cyanothece, comprising a group of unicellular nitrogen-fixing Cyanobacteria.</title>
        <authorList>
            <person name="Bandyopadhyay A."/>
            <person name="Elvitigala T."/>
            <person name="Welsh E."/>
            <person name="Stockel J."/>
            <person name="Liberton M."/>
            <person name="Min H."/>
            <person name="Sherman L.A."/>
            <person name="Pakrasi H.B."/>
        </authorList>
    </citation>
    <scope>NUCLEOTIDE SEQUENCE [LARGE SCALE GENOMIC DNA]</scope>
    <source>
        <strain evidence="2">PCC 7424</strain>
    </source>
</reference>
<proteinExistence type="predicted"/>
<gene>
    <name evidence="1" type="ordered locus">PCC7424_2898</name>
</gene>
<dbReference type="STRING" id="65393.PCC7424_2898"/>
<dbReference type="eggNOG" id="ENOG5032S9F">
    <property type="taxonomic scope" value="Bacteria"/>
</dbReference>
<keyword evidence="2" id="KW-1185">Reference proteome</keyword>
<dbReference type="AlphaFoldDB" id="B7K9U7"/>
<evidence type="ECO:0000313" key="1">
    <source>
        <dbReference type="EMBL" id="ACK71303.1"/>
    </source>
</evidence>
<name>B7K9U7_GLOC7</name>
<dbReference type="Proteomes" id="UP000002384">
    <property type="component" value="Chromosome"/>
</dbReference>
<accession>B7K9U7</accession>
<dbReference type="HOGENOM" id="CLU_171014_0_0_3"/>
<sequence length="114" mass="13617">MSYSFDILGVTRVLTFFNYQQQHEQNPHRGKTYLGSYECSLDAFIKSTKMIPSRPNWDWDEVTNIMIKFWLKNEEKISYWKKELISGKQEENIIIARVVNFEALRNELESLFEA</sequence>
<dbReference type="KEGG" id="cyc:PCC7424_2898"/>
<protein>
    <submittedName>
        <fullName evidence="1">Uncharacterized protein</fullName>
    </submittedName>
</protein>
<dbReference type="EMBL" id="CP001291">
    <property type="protein sequence ID" value="ACK71303.1"/>
    <property type="molecule type" value="Genomic_DNA"/>
</dbReference>
<organism evidence="1 2">
    <name type="scientific">Gloeothece citriformis (strain PCC 7424)</name>
    <name type="common">Cyanothece sp. (strain PCC 7424)</name>
    <dbReference type="NCBI Taxonomy" id="65393"/>
    <lineage>
        <taxon>Bacteria</taxon>
        <taxon>Bacillati</taxon>
        <taxon>Cyanobacteriota</taxon>
        <taxon>Cyanophyceae</taxon>
        <taxon>Oscillatoriophycideae</taxon>
        <taxon>Chroococcales</taxon>
        <taxon>Aphanothecaceae</taxon>
        <taxon>Gloeothece</taxon>
        <taxon>Gloeothece citriformis</taxon>
    </lineage>
</organism>
<dbReference type="OrthoDB" id="560781at2"/>